<name>A0AAV8VAW5_9CUCU</name>
<evidence type="ECO:0000259" key="1">
    <source>
        <dbReference type="Pfam" id="PF21788"/>
    </source>
</evidence>
<comment type="caution">
    <text evidence="2">The sequence shown here is derived from an EMBL/GenBank/DDBJ whole genome shotgun (WGS) entry which is preliminary data.</text>
</comment>
<dbReference type="AlphaFoldDB" id="A0AAV8VAW5"/>
<organism evidence="2 3">
    <name type="scientific">Exocentrus adspersus</name>
    <dbReference type="NCBI Taxonomy" id="1586481"/>
    <lineage>
        <taxon>Eukaryota</taxon>
        <taxon>Metazoa</taxon>
        <taxon>Ecdysozoa</taxon>
        <taxon>Arthropoda</taxon>
        <taxon>Hexapoda</taxon>
        <taxon>Insecta</taxon>
        <taxon>Pterygota</taxon>
        <taxon>Neoptera</taxon>
        <taxon>Endopterygota</taxon>
        <taxon>Coleoptera</taxon>
        <taxon>Polyphaga</taxon>
        <taxon>Cucujiformia</taxon>
        <taxon>Chrysomeloidea</taxon>
        <taxon>Cerambycidae</taxon>
        <taxon>Lamiinae</taxon>
        <taxon>Acanthocinini</taxon>
        <taxon>Exocentrus</taxon>
    </lineage>
</organism>
<gene>
    <name evidence="2" type="ORF">NQ315_011647</name>
</gene>
<dbReference type="Proteomes" id="UP001159042">
    <property type="component" value="Unassembled WGS sequence"/>
</dbReference>
<evidence type="ECO:0000313" key="3">
    <source>
        <dbReference type="Proteomes" id="UP001159042"/>
    </source>
</evidence>
<dbReference type="Pfam" id="PF21788">
    <property type="entry name" value="TNP-like_GBD"/>
    <property type="match status" value="1"/>
</dbReference>
<keyword evidence="3" id="KW-1185">Reference proteome</keyword>
<feature type="domain" description="Transposable element P transposase-like GTP-binding insertion" evidence="1">
    <location>
        <begin position="19"/>
        <end position="133"/>
    </location>
</feature>
<sequence>MFDPPHLLKCTVSLFRKHNVFLRVTIGAEEHKMEARFLDIVKAYEIDQSSPLVFRALHKLKSSHLAPVMQFSMKVNIAAQVMSHTVAEFTYSTLLSRVMFCESELEQRATATATATFVKQIDDLFDSFNGSKISPPSGKSLKCCVTESSAHLTYWKTAFNTVKGWEFKRITKIGNLRMSKPPSQIGWLTSLNAIRQIWIHLSSQGVSSLRPRYLNQNALENCFAAVRGGCGCADILHQILKTQILNGLTKHGTVGKNCEDDNELLTNLTQFLTVQDPQQCRLVESLRKRSLTETRLPKDTAEDILNAVQQGATANLSVAYVSGFIAKKLSQFLKCSIYREELLSSSDSPHNLFISCKEWSDTEEHLQYPSEELVVSVGLAVTVLERTLDFLGTSPRISKVVTSQILEDVSFTWISCRDHREVVINNIVRAV</sequence>
<proteinExistence type="predicted"/>
<evidence type="ECO:0000313" key="2">
    <source>
        <dbReference type="EMBL" id="KAJ8911354.1"/>
    </source>
</evidence>
<accession>A0AAV8VAW5</accession>
<dbReference type="InterPro" id="IPR048366">
    <property type="entry name" value="TNP-like_GBD"/>
</dbReference>
<reference evidence="2 3" key="1">
    <citation type="journal article" date="2023" name="Insect Mol. Biol.">
        <title>Genome sequencing provides insights into the evolution of gene families encoding plant cell wall-degrading enzymes in longhorned beetles.</title>
        <authorList>
            <person name="Shin N.R."/>
            <person name="Okamura Y."/>
            <person name="Kirsch R."/>
            <person name="Pauchet Y."/>
        </authorList>
    </citation>
    <scope>NUCLEOTIDE SEQUENCE [LARGE SCALE GENOMIC DNA]</scope>
    <source>
        <strain evidence="2">EAD_L_NR</strain>
    </source>
</reference>
<dbReference type="EMBL" id="JANEYG010000198">
    <property type="protein sequence ID" value="KAJ8911354.1"/>
    <property type="molecule type" value="Genomic_DNA"/>
</dbReference>
<protein>
    <recommendedName>
        <fullName evidence="1">Transposable element P transposase-like GTP-binding insertion domain-containing protein</fullName>
    </recommendedName>
</protein>